<keyword evidence="3" id="KW-0067">ATP-binding</keyword>
<dbReference type="InterPro" id="IPR027417">
    <property type="entry name" value="P-loop_NTPase"/>
</dbReference>
<dbReference type="SUPFAM" id="SSF52540">
    <property type="entry name" value="P-loop containing nucleoside triphosphate hydrolases"/>
    <property type="match status" value="1"/>
</dbReference>
<dbReference type="Proteomes" id="UP000789390">
    <property type="component" value="Unassembled WGS sequence"/>
</dbReference>
<evidence type="ECO:0000256" key="1">
    <source>
        <dbReference type="ARBA" id="ARBA00007420"/>
    </source>
</evidence>
<evidence type="ECO:0000259" key="4">
    <source>
        <dbReference type="Pfam" id="PF01712"/>
    </source>
</evidence>
<dbReference type="GO" id="GO:0005739">
    <property type="term" value="C:mitochondrion"/>
    <property type="evidence" value="ECO:0007669"/>
    <property type="project" value="TreeGrafter"/>
</dbReference>
<proteinExistence type="inferred from homology"/>
<evidence type="ECO:0000313" key="5">
    <source>
        <dbReference type="EMBL" id="CAH0101569.1"/>
    </source>
</evidence>
<keyword evidence="3" id="KW-0547">Nucleotide-binding</keyword>
<organism evidence="5 6">
    <name type="scientific">Daphnia galeata</name>
    <dbReference type="NCBI Taxonomy" id="27404"/>
    <lineage>
        <taxon>Eukaryota</taxon>
        <taxon>Metazoa</taxon>
        <taxon>Ecdysozoa</taxon>
        <taxon>Arthropoda</taxon>
        <taxon>Crustacea</taxon>
        <taxon>Branchiopoda</taxon>
        <taxon>Diplostraca</taxon>
        <taxon>Cladocera</taxon>
        <taxon>Anomopoda</taxon>
        <taxon>Daphniidae</taxon>
        <taxon>Daphnia</taxon>
    </lineage>
</organism>
<dbReference type="GO" id="GO:0019136">
    <property type="term" value="F:deoxynucleoside kinase activity"/>
    <property type="evidence" value="ECO:0007669"/>
    <property type="project" value="InterPro"/>
</dbReference>
<dbReference type="InterPro" id="IPR031314">
    <property type="entry name" value="DNK_dom"/>
</dbReference>
<dbReference type="CDD" id="cd01673">
    <property type="entry name" value="dNK"/>
    <property type="match status" value="1"/>
</dbReference>
<comment type="caution">
    <text evidence="5">The sequence shown here is derived from an EMBL/GenBank/DDBJ whole genome shotgun (WGS) entry which is preliminary data.</text>
</comment>
<dbReference type="InterPro" id="IPR002624">
    <property type="entry name" value="DCK/DGK"/>
</dbReference>
<dbReference type="InterPro" id="IPR050566">
    <property type="entry name" value="Deoxyribonucleoside_kinase"/>
</dbReference>
<dbReference type="GO" id="GO:0005524">
    <property type="term" value="F:ATP binding"/>
    <property type="evidence" value="ECO:0007669"/>
    <property type="project" value="UniProtKB-KW"/>
</dbReference>
<accession>A0A8J2RKS7</accession>
<dbReference type="EMBL" id="CAKKLH010000061">
    <property type="protein sequence ID" value="CAH0101569.1"/>
    <property type="molecule type" value="Genomic_DNA"/>
</dbReference>
<evidence type="ECO:0000313" key="6">
    <source>
        <dbReference type="Proteomes" id="UP000789390"/>
    </source>
</evidence>
<dbReference type="Pfam" id="PF01712">
    <property type="entry name" value="dNK"/>
    <property type="match status" value="1"/>
</dbReference>
<protein>
    <recommendedName>
        <fullName evidence="4">Deoxynucleoside kinase domain-containing protein</fullName>
    </recommendedName>
</protein>
<evidence type="ECO:0000256" key="2">
    <source>
        <dbReference type="PIRSR" id="PIRSR000705-1"/>
    </source>
</evidence>
<feature type="domain" description="Deoxynucleoside kinase" evidence="4">
    <location>
        <begin position="9"/>
        <end position="223"/>
    </location>
</feature>
<feature type="active site" description="Proton acceptor" evidence="2">
    <location>
        <position position="90"/>
    </location>
</feature>
<dbReference type="PANTHER" id="PTHR10513:SF24">
    <property type="entry name" value="THYMIDINE KINASE 2, MITOCHONDRIAL"/>
    <property type="match status" value="1"/>
</dbReference>
<evidence type="ECO:0000256" key="3">
    <source>
        <dbReference type="PIRSR" id="PIRSR000705-3"/>
    </source>
</evidence>
<dbReference type="OrthoDB" id="567086at2759"/>
<keyword evidence="6" id="KW-1185">Reference proteome</keyword>
<feature type="binding site" evidence="3">
    <location>
        <begin position="165"/>
        <end position="169"/>
    </location>
    <ligand>
        <name>ATP</name>
        <dbReference type="ChEBI" id="CHEBI:30616"/>
    </ligand>
</feature>
<comment type="similarity">
    <text evidence="1">Belongs to the DCK/DGK family.</text>
</comment>
<name>A0A8J2RKS7_9CRUS</name>
<sequence>MGEQGRVVAIEGNTGCGKTEVLHWLSTFPGVITCEEPVDTWRHFSGENLFNLRYANPKRWSFAFQNLVQLSRLKMYGDKDDDPKAVRFIERSLHSNRRIRGGKLIQFSLNVCRYCFLEMAKEMKHFHEIEFEILAEWFKYLENEPRTRLKLIVYLRTSPDVALERIKKRNRFEEQNVTIDQLQNIHNKYESWIANGASGFKFVIIDADNDAETVQRKIMSHLKQRKILQ</sequence>
<dbReference type="PIRSF" id="PIRSF000705">
    <property type="entry name" value="DNK"/>
    <property type="match status" value="1"/>
</dbReference>
<dbReference type="PANTHER" id="PTHR10513">
    <property type="entry name" value="DEOXYNUCLEOSIDE KINASE"/>
    <property type="match status" value="1"/>
</dbReference>
<gene>
    <name evidence="5" type="ORF">DGAL_LOCUS3904</name>
</gene>
<dbReference type="Gene3D" id="3.40.50.300">
    <property type="entry name" value="P-loop containing nucleotide triphosphate hydrolases"/>
    <property type="match status" value="1"/>
</dbReference>
<reference evidence="5" key="1">
    <citation type="submission" date="2021-11" db="EMBL/GenBank/DDBJ databases">
        <authorList>
            <person name="Schell T."/>
        </authorList>
    </citation>
    <scope>NUCLEOTIDE SEQUENCE</scope>
    <source>
        <strain evidence="5">M5</strain>
    </source>
</reference>
<dbReference type="AlphaFoldDB" id="A0A8J2RKS7"/>